<dbReference type="InterPro" id="IPR020568">
    <property type="entry name" value="Ribosomal_Su5_D2-typ_SF"/>
</dbReference>
<sequence>MNNYGPKLSNNEKEFILAALRAEQRIDGRRPFDSRRLSITFSKQDGAVEVQQGQTRVMAVVTGTLGPPFPDRPTEGSLVIFTEFSPMADPSFELGRPGELSVELGRIIDRGLRESRAVDTESLCVLAGRAAWQIRLDIHILDNGGNLVDVANIAALAALSSYRRPDCSIGGHDGQEVIVHPPEVREPVSLILHHLPIAVTFAFFADGELEALDPSVKEEAVMGGRLTVTVNSQGDVCAIQKGGGVGVRSSEIIRCIRIALSKAVEVTNQLKKAVDANALERARRKVKRHPDHKNADFSKNRTDVVSRDVEMNEVGVASANQDERREAVMEILRTEDMDESTSSEEEDDDIPDNLGGKKQEAEIEAKTQVVAGKVRGVKSEGIGKDAPFQGGPSLWDDGVVNGSGTGHKHLDADAMNEFDQVSEAIQKTTMKKEASPDGGPSSLANMAAASVYAQMSTVQPVKDERPLGPVFAQGDLKPVPTSLLDAVKKQKKRKK</sequence>
<dbReference type="InterPro" id="IPR036345">
    <property type="entry name" value="ExoRNase_PH_dom2_sf"/>
</dbReference>
<dbReference type="Gramene" id="Mp1g03430.1">
    <property type="protein sequence ID" value="Mp1g03430.1.cds"/>
    <property type="gene ID" value="Mp1g03430"/>
</dbReference>
<dbReference type="GO" id="GO:0035925">
    <property type="term" value="F:mRNA 3'-UTR AU-rich region binding"/>
    <property type="evidence" value="ECO:0000318"/>
    <property type="project" value="GO_Central"/>
</dbReference>
<dbReference type="GO" id="GO:0000177">
    <property type="term" value="C:cytoplasmic exosome (RNase complex)"/>
    <property type="evidence" value="ECO:0000318"/>
    <property type="project" value="GO_Central"/>
</dbReference>
<keyword evidence="12" id="KW-1185">Reference proteome</keyword>
<feature type="domain" description="Exoribonuclease phosphorolytic" evidence="10">
    <location>
        <begin position="194"/>
        <end position="261"/>
    </location>
</feature>
<dbReference type="Gene3D" id="3.30.230.70">
    <property type="entry name" value="GHMP Kinase, N-terminal domain"/>
    <property type="match status" value="1"/>
</dbReference>
<evidence type="ECO:0000256" key="2">
    <source>
        <dbReference type="ARBA" id="ARBA00004496"/>
    </source>
</evidence>
<dbReference type="Pfam" id="PF03725">
    <property type="entry name" value="RNase_PH_C"/>
    <property type="match status" value="1"/>
</dbReference>
<reference evidence="12" key="1">
    <citation type="journal article" date="2017" name="Cell">
        <title>Insights into land plant evolution garnered from the Marchantia polymorpha genome.</title>
        <authorList>
            <person name="Bowman J.L."/>
            <person name="Kohchi T."/>
            <person name="Yamato K.T."/>
            <person name="Jenkins J."/>
            <person name="Shu S."/>
            <person name="Ishizaki K."/>
            <person name="Yamaoka S."/>
            <person name="Nishihama R."/>
            <person name="Nakamura Y."/>
            <person name="Berger F."/>
            <person name="Adam C."/>
            <person name="Aki S.S."/>
            <person name="Althoff F."/>
            <person name="Araki T."/>
            <person name="Arteaga-Vazquez M.A."/>
            <person name="Balasubrmanian S."/>
            <person name="Barry K."/>
            <person name="Bauer D."/>
            <person name="Boehm C.R."/>
            <person name="Briginshaw L."/>
            <person name="Caballero-Perez J."/>
            <person name="Catarino B."/>
            <person name="Chen F."/>
            <person name="Chiyoda S."/>
            <person name="Chovatia M."/>
            <person name="Davies K.M."/>
            <person name="Delmans M."/>
            <person name="Demura T."/>
            <person name="Dierschke T."/>
            <person name="Dolan L."/>
            <person name="Dorantes-Acosta A.E."/>
            <person name="Eklund D.M."/>
            <person name="Florent S.N."/>
            <person name="Flores-Sandoval E."/>
            <person name="Fujiyama A."/>
            <person name="Fukuzawa H."/>
            <person name="Galik B."/>
            <person name="Grimanelli D."/>
            <person name="Grimwood J."/>
            <person name="Grossniklaus U."/>
            <person name="Hamada T."/>
            <person name="Haseloff J."/>
            <person name="Hetherington A.J."/>
            <person name="Higo A."/>
            <person name="Hirakawa Y."/>
            <person name="Hundley H.N."/>
            <person name="Ikeda Y."/>
            <person name="Inoue K."/>
            <person name="Inoue S.I."/>
            <person name="Ishida S."/>
            <person name="Jia Q."/>
            <person name="Kakita M."/>
            <person name="Kanazawa T."/>
            <person name="Kawai Y."/>
            <person name="Kawashima T."/>
            <person name="Kennedy M."/>
            <person name="Kinose K."/>
            <person name="Kinoshita T."/>
            <person name="Kohara Y."/>
            <person name="Koide E."/>
            <person name="Komatsu K."/>
            <person name="Kopischke S."/>
            <person name="Kubo M."/>
            <person name="Kyozuka J."/>
            <person name="Lagercrantz U."/>
            <person name="Lin S.S."/>
            <person name="Lindquist E."/>
            <person name="Lipzen A.M."/>
            <person name="Lu C.W."/>
            <person name="De Luna E."/>
            <person name="Martienssen R.A."/>
            <person name="Minamino N."/>
            <person name="Mizutani M."/>
            <person name="Mizutani M."/>
            <person name="Mochizuki N."/>
            <person name="Monte I."/>
            <person name="Mosher R."/>
            <person name="Nagasaki H."/>
            <person name="Nakagami H."/>
            <person name="Naramoto S."/>
            <person name="Nishitani K."/>
            <person name="Ohtani M."/>
            <person name="Okamoto T."/>
            <person name="Okumura M."/>
            <person name="Phillips J."/>
            <person name="Pollak B."/>
            <person name="Reinders A."/>
            <person name="Rovekamp M."/>
            <person name="Sano R."/>
            <person name="Sawa S."/>
            <person name="Schmid M.W."/>
            <person name="Shirakawa M."/>
            <person name="Solano R."/>
            <person name="Spunde A."/>
            <person name="Suetsugu N."/>
            <person name="Sugano S."/>
            <person name="Sugiyama A."/>
            <person name="Sun R."/>
            <person name="Suzuki Y."/>
            <person name="Takenaka M."/>
            <person name="Takezawa D."/>
            <person name="Tomogane H."/>
            <person name="Tsuzuki M."/>
            <person name="Ueda T."/>
            <person name="Umeda M."/>
            <person name="Ward J.M."/>
            <person name="Watanabe Y."/>
            <person name="Yazaki K."/>
            <person name="Yokoyama R."/>
            <person name="Yoshitake Y."/>
            <person name="Yotsui I."/>
            <person name="Zachgo S."/>
            <person name="Schmutz J."/>
        </authorList>
    </citation>
    <scope>NUCLEOTIDE SEQUENCE [LARGE SCALE GENOMIC DNA]</scope>
    <source>
        <strain evidence="12">Tak-1</strain>
    </source>
</reference>
<evidence type="ECO:0000256" key="1">
    <source>
        <dbReference type="ARBA" id="ARBA00004123"/>
    </source>
</evidence>
<dbReference type="GO" id="GO:0071038">
    <property type="term" value="P:TRAMP-dependent tRNA surveillance pathway"/>
    <property type="evidence" value="ECO:0000318"/>
    <property type="project" value="GO_Central"/>
</dbReference>
<organism evidence="11 12">
    <name type="scientific">Marchantia polymorpha</name>
    <name type="common">Common liverwort</name>
    <name type="synonym">Marchantia aquatica</name>
    <dbReference type="NCBI Taxonomy" id="3197"/>
    <lineage>
        <taxon>Eukaryota</taxon>
        <taxon>Viridiplantae</taxon>
        <taxon>Streptophyta</taxon>
        <taxon>Embryophyta</taxon>
        <taxon>Marchantiophyta</taxon>
        <taxon>Marchantiopsida</taxon>
        <taxon>Marchantiidae</taxon>
        <taxon>Marchantiales</taxon>
        <taxon>Marchantiaceae</taxon>
        <taxon>Marchantia</taxon>
    </lineage>
</organism>
<feature type="domain" description="Exoribonuclease phosphorolytic" evidence="9">
    <location>
        <begin position="35"/>
        <end position="165"/>
    </location>
</feature>
<dbReference type="InterPro" id="IPR001247">
    <property type="entry name" value="ExoRNase_PH_dom1"/>
</dbReference>
<dbReference type="FunFam" id="3.30.230.70:FF:000007">
    <property type="entry name" value="Exosome complex component RRP45B"/>
    <property type="match status" value="1"/>
</dbReference>
<feature type="region of interest" description="Disordered" evidence="8">
    <location>
        <begin position="464"/>
        <end position="495"/>
    </location>
</feature>
<dbReference type="PANTHER" id="PTHR11097">
    <property type="entry name" value="EXOSOME COMPLEX EXONUCLEASE RIBOSOMAL RNA PROCESSING PROTEIN"/>
    <property type="match status" value="1"/>
</dbReference>
<keyword evidence="5" id="KW-0694">RNA-binding</keyword>
<protein>
    <recommendedName>
        <fullName evidence="7">Protein ECERIFERUM 7</fullName>
    </recommendedName>
</protein>
<dbReference type="GO" id="GO:0034473">
    <property type="term" value="P:U1 snRNA 3'-end processing"/>
    <property type="evidence" value="ECO:0000318"/>
    <property type="project" value="GO_Central"/>
</dbReference>
<dbReference type="SUPFAM" id="SSF55666">
    <property type="entry name" value="Ribonuclease PH domain 2-like"/>
    <property type="match status" value="1"/>
</dbReference>
<dbReference type="GO" id="GO:0000176">
    <property type="term" value="C:nuclear exosome (RNase complex)"/>
    <property type="evidence" value="ECO:0000318"/>
    <property type="project" value="GO_Central"/>
</dbReference>
<comment type="similarity">
    <text evidence="3">Belongs to the RNase PH family.</text>
</comment>
<dbReference type="GO" id="GO:0000467">
    <property type="term" value="P:exonucleolytic trimming to generate mature 3'-end of 5.8S rRNA from tricistronic rRNA transcript (SSU-rRNA, 5.8S rRNA, LSU-rRNA)"/>
    <property type="evidence" value="ECO:0000318"/>
    <property type="project" value="GO_Central"/>
</dbReference>
<evidence type="ECO:0000256" key="6">
    <source>
        <dbReference type="ARBA" id="ARBA00023242"/>
    </source>
</evidence>
<dbReference type="Pfam" id="PF01138">
    <property type="entry name" value="RNase_PH"/>
    <property type="match status" value="1"/>
</dbReference>
<comment type="subcellular location">
    <subcellularLocation>
        <location evidence="2">Cytoplasm</location>
    </subcellularLocation>
    <subcellularLocation>
        <location evidence="1">Nucleus</location>
    </subcellularLocation>
</comment>
<dbReference type="GO" id="GO:0016075">
    <property type="term" value="P:rRNA catabolic process"/>
    <property type="evidence" value="ECO:0000318"/>
    <property type="project" value="GO_Central"/>
</dbReference>
<dbReference type="GO" id="GO:0034475">
    <property type="term" value="P:U4 snRNA 3'-end processing"/>
    <property type="evidence" value="ECO:0000318"/>
    <property type="project" value="GO_Central"/>
</dbReference>
<dbReference type="InterPro" id="IPR033100">
    <property type="entry name" value="Rrp45"/>
</dbReference>
<dbReference type="PANTHER" id="PTHR11097:SF14">
    <property type="entry name" value="EXOSOME COMPLEX COMPONENT RRP45"/>
    <property type="match status" value="1"/>
</dbReference>
<dbReference type="EMBL" id="KZ772677">
    <property type="protein sequence ID" value="PTQ48647.1"/>
    <property type="molecule type" value="Genomic_DNA"/>
</dbReference>
<evidence type="ECO:0000259" key="9">
    <source>
        <dbReference type="Pfam" id="PF01138"/>
    </source>
</evidence>
<dbReference type="CDD" id="cd11368">
    <property type="entry name" value="RNase_PH_RRP45"/>
    <property type="match status" value="1"/>
</dbReference>
<gene>
    <name evidence="11" type="ORF">MARPO_0005s0264</name>
</gene>
<accession>A0A2R6XRC2</accession>
<name>A0A2R6XRC2_MARPO</name>
<keyword evidence="6" id="KW-0539">Nucleus</keyword>
<dbReference type="GO" id="GO:0071035">
    <property type="term" value="P:nuclear polyadenylation-dependent rRNA catabolic process"/>
    <property type="evidence" value="ECO:0000318"/>
    <property type="project" value="GO_Central"/>
</dbReference>
<dbReference type="AlphaFoldDB" id="A0A2R6XRC2"/>
<dbReference type="Proteomes" id="UP000244005">
    <property type="component" value="Unassembled WGS sequence"/>
</dbReference>
<dbReference type="SUPFAM" id="SSF54211">
    <property type="entry name" value="Ribosomal protein S5 domain 2-like"/>
    <property type="match status" value="1"/>
</dbReference>
<dbReference type="GO" id="GO:0071028">
    <property type="term" value="P:nuclear mRNA surveillance"/>
    <property type="evidence" value="ECO:0000318"/>
    <property type="project" value="GO_Central"/>
</dbReference>
<evidence type="ECO:0000259" key="10">
    <source>
        <dbReference type="Pfam" id="PF03725"/>
    </source>
</evidence>
<evidence type="ECO:0000256" key="8">
    <source>
        <dbReference type="SAM" id="MobiDB-lite"/>
    </source>
</evidence>
<dbReference type="InterPro" id="IPR015847">
    <property type="entry name" value="ExoRNase_PH_dom2"/>
</dbReference>
<proteinExistence type="inferred from homology"/>
<evidence type="ECO:0000256" key="7">
    <source>
        <dbReference type="ARBA" id="ARBA00079975"/>
    </source>
</evidence>
<evidence type="ECO:0000313" key="12">
    <source>
        <dbReference type="Proteomes" id="UP000244005"/>
    </source>
</evidence>
<dbReference type="InterPro" id="IPR050590">
    <property type="entry name" value="Exosome_comp_Rrp42_subfam"/>
</dbReference>
<dbReference type="OrthoDB" id="10264038at2759"/>
<feature type="compositionally biased region" description="Acidic residues" evidence="8">
    <location>
        <begin position="336"/>
        <end position="351"/>
    </location>
</feature>
<feature type="region of interest" description="Disordered" evidence="8">
    <location>
        <begin position="334"/>
        <end position="355"/>
    </location>
</feature>
<dbReference type="GO" id="GO:0034476">
    <property type="term" value="P:U5 snRNA 3'-end processing"/>
    <property type="evidence" value="ECO:0000318"/>
    <property type="project" value="GO_Central"/>
</dbReference>
<keyword evidence="4" id="KW-0963">Cytoplasm</keyword>
<evidence type="ECO:0000256" key="3">
    <source>
        <dbReference type="ARBA" id="ARBA00006678"/>
    </source>
</evidence>
<evidence type="ECO:0000256" key="5">
    <source>
        <dbReference type="ARBA" id="ARBA00022884"/>
    </source>
</evidence>
<evidence type="ECO:0000256" key="4">
    <source>
        <dbReference type="ARBA" id="ARBA00022490"/>
    </source>
</evidence>
<dbReference type="InterPro" id="IPR027408">
    <property type="entry name" value="PNPase/RNase_PH_dom_sf"/>
</dbReference>
<evidence type="ECO:0000313" key="11">
    <source>
        <dbReference type="EMBL" id="PTQ48647.1"/>
    </source>
</evidence>